<evidence type="ECO:0000256" key="7">
    <source>
        <dbReference type="ARBA" id="ARBA00022840"/>
    </source>
</evidence>
<dbReference type="GO" id="GO:0043138">
    <property type="term" value="F:3'-5' DNA helicase activity"/>
    <property type="evidence" value="ECO:0007669"/>
    <property type="project" value="UniProtKB-EC"/>
</dbReference>
<dbReference type="Gene3D" id="3.40.50.300">
    <property type="entry name" value="P-loop containing nucleotide triphosphate hydrolases"/>
    <property type="match status" value="3"/>
</dbReference>
<dbReference type="InterPro" id="IPR011335">
    <property type="entry name" value="Restrct_endonuc-II-like"/>
</dbReference>
<evidence type="ECO:0000256" key="14">
    <source>
        <dbReference type="PROSITE-ProRule" id="PRU00560"/>
    </source>
</evidence>
<feature type="binding site" evidence="14">
    <location>
        <begin position="43"/>
        <end position="50"/>
    </location>
    <ligand>
        <name>ATP</name>
        <dbReference type="ChEBI" id="CHEBI:30616"/>
    </ligand>
</feature>
<keyword evidence="8" id="KW-0238">DNA-binding</keyword>
<dbReference type="SUPFAM" id="SSF52980">
    <property type="entry name" value="Restriction endonuclease-like"/>
    <property type="match status" value="1"/>
</dbReference>
<dbReference type="InterPro" id="IPR014017">
    <property type="entry name" value="DNA_helicase_UvrD-like_C"/>
</dbReference>
<dbReference type="Gene3D" id="3.90.320.10">
    <property type="match status" value="1"/>
</dbReference>
<reference evidence="17" key="1">
    <citation type="journal article" date="2014" name="Int. J. Syst. Evol. Microbiol.">
        <title>Complete genome sequence of Corynebacterium casei LMG S-19264T (=DSM 44701T), isolated from a smear-ripened cheese.</title>
        <authorList>
            <consortium name="US DOE Joint Genome Institute (JGI-PGF)"/>
            <person name="Walter F."/>
            <person name="Albersmeier A."/>
            <person name="Kalinowski J."/>
            <person name="Ruckert C."/>
        </authorList>
    </citation>
    <scope>NUCLEOTIDE SEQUENCE</scope>
    <source>
        <strain evidence="17">CGMCC 1.16548</strain>
    </source>
</reference>
<evidence type="ECO:0000256" key="12">
    <source>
        <dbReference type="ARBA" id="ARBA00034808"/>
    </source>
</evidence>
<evidence type="ECO:0000256" key="6">
    <source>
        <dbReference type="ARBA" id="ARBA00022839"/>
    </source>
</evidence>
<keyword evidence="18" id="KW-1185">Reference proteome</keyword>
<evidence type="ECO:0000256" key="10">
    <source>
        <dbReference type="ARBA" id="ARBA00023235"/>
    </source>
</evidence>
<evidence type="ECO:0000313" key="18">
    <source>
        <dbReference type="Proteomes" id="UP000617531"/>
    </source>
</evidence>
<dbReference type="Proteomes" id="UP000617531">
    <property type="component" value="Unassembled WGS sequence"/>
</dbReference>
<dbReference type="GO" id="GO:0000725">
    <property type="term" value="P:recombinational repair"/>
    <property type="evidence" value="ECO:0007669"/>
    <property type="project" value="TreeGrafter"/>
</dbReference>
<keyword evidence="6" id="KW-0269">Exonuclease</keyword>
<comment type="caution">
    <text evidence="17">The sequence shown here is derived from an EMBL/GenBank/DDBJ whole genome shotgun (WGS) entry which is preliminary data.</text>
</comment>
<dbReference type="InterPro" id="IPR014016">
    <property type="entry name" value="UvrD-like_ATP-bd"/>
</dbReference>
<evidence type="ECO:0000256" key="5">
    <source>
        <dbReference type="ARBA" id="ARBA00022806"/>
    </source>
</evidence>
<evidence type="ECO:0000256" key="1">
    <source>
        <dbReference type="ARBA" id="ARBA00022722"/>
    </source>
</evidence>
<feature type="domain" description="UvrD-like helicase ATP-binding" evidence="15">
    <location>
        <begin position="22"/>
        <end position="351"/>
    </location>
</feature>
<protein>
    <recommendedName>
        <fullName evidence="12">DNA 3'-5' helicase</fullName>
        <ecNumber evidence="12">5.6.2.4</ecNumber>
    </recommendedName>
</protein>
<dbReference type="RefSeq" id="WP_191281501.1">
    <property type="nucleotide sequence ID" value="NZ_BNAI01000001.1"/>
</dbReference>
<keyword evidence="4 14" id="KW-0378">Hydrolase</keyword>
<dbReference type="GO" id="GO:0005524">
    <property type="term" value="F:ATP binding"/>
    <property type="evidence" value="ECO:0007669"/>
    <property type="project" value="UniProtKB-UniRule"/>
</dbReference>
<evidence type="ECO:0000259" key="15">
    <source>
        <dbReference type="PROSITE" id="PS51198"/>
    </source>
</evidence>
<dbReference type="PROSITE" id="PS51198">
    <property type="entry name" value="UVRD_HELICASE_ATP_BIND"/>
    <property type="match status" value="1"/>
</dbReference>
<keyword evidence="7 14" id="KW-0067">ATP-binding</keyword>
<dbReference type="Pfam" id="PF13361">
    <property type="entry name" value="UvrD_C"/>
    <property type="match status" value="1"/>
</dbReference>
<evidence type="ECO:0000256" key="9">
    <source>
        <dbReference type="ARBA" id="ARBA00023204"/>
    </source>
</evidence>
<keyword evidence="1" id="KW-0540">Nuclease</keyword>
<evidence type="ECO:0000313" key="17">
    <source>
        <dbReference type="EMBL" id="GHF04907.1"/>
    </source>
</evidence>
<evidence type="ECO:0000256" key="4">
    <source>
        <dbReference type="ARBA" id="ARBA00022801"/>
    </source>
</evidence>
<evidence type="ECO:0000256" key="3">
    <source>
        <dbReference type="ARBA" id="ARBA00022763"/>
    </source>
</evidence>
<name>A0A8J3GMN0_9MICO</name>
<dbReference type="EC" id="5.6.2.4" evidence="12"/>
<dbReference type="PROSITE" id="PS51217">
    <property type="entry name" value="UVRD_HELICASE_CTER"/>
    <property type="match status" value="1"/>
</dbReference>
<evidence type="ECO:0000259" key="16">
    <source>
        <dbReference type="PROSITE" id="PS51217"/>
    </source>
</evidence>
<dbReference type="GO" id="GO:0004527">
    <property type="term" value="F:exonuclease activity"/>
    <property type="evidence" value="ECO:0007669"/>
    <property type="project" value="UniProtKB-KW"/>
</dbReference>
<evidence type="ECO:0000256" key="8">
    <source>
        <dbReference type="ARBA" id="ARBA00023125"/>
    </source>
</evidence>
<keyword evidence="3" id="KW-0227">DNA damage</keyword>
<dbReference type="InterPro" id="IPR038726">
    <property type="entry name" value="PDDEXK_AddAB-type"/>
</dbReference>
<comment type="catalytic activity">
    <reaction evidence="13">
        <text>ATP + H2O = ADP + phosphate + H(+)</text>
        <dbReference type="Rhea" id="RHEA:13065"/>
        <dbReference type="ChEBI" id="CHEBI:15377"/>
        <dbReference type="ChEBI" id="CHEBI:15378"/>
        <dbReference type="ChEBI" id="CHEBI:30616"/>
        <dbReference type="ChEBI" id="CHEBI:43474"/>
        <dbReference type="ChEBI" id="CHEBI:456216"/>
        <dbReference type="EC" id="5.6.2.4"/>
    </reaction>
</comment>
<dbReference type="GO" id="GO:0033202">
    <property type="term" value="C:DNA helicase complex"/>
    <property type="evidence" value="ECO:0007669"/>
    <property type="project" value="TreeGrafter"/>
</dbReference>
<keyword evidence="9" id="KW-0234">DNA repair</keyword>
<dbReference type="Pfam" id="PF12705">
    <property type="entry name" value="PDDEXK_1"/>
    <property type="match status" value="1"/>
</dbReference>
<proteinExistence type="predicted"/>
<evidence type="ECO:0000256" key="13">
    <source>
        <dbReference type="ARBA" id="ARBA00048988"/>
    </source>
</evidence>
<dbReference type="InterPro" id="IPR011604">
    <property type="entry name" value="PDDEXK-like_dom_sf"/>
</dbReference>
<dbReference type="CDD" id="cd17932">
    <property type="entry name" value="DEXQc_UvrD"/>
    <property type="match status" value="1"/>
</dbReference>
<dbReference type="InterPro" id="IPR000212">
    <property type="entry name" value="DNA_helicase_UvrD/REP"/>
</dbReference>
<dbReference type="AlphaFoldDB" id="A0A8J3GMN0"/>
<accession>A0A8J3GMN0</accession>
<keyword evidence="5 14" id="KW-0347">Helicase</keyword>
<evidence type="ECO:0000256" key="2">
    <source>
        <dbReference type="ARBA" id="ARBA00022741"/>
    </source>
</evidence>
<comment type="catalytic activity">
    <reaction evidence="11">
        <text>Couples ATP hydrolysis with the unwinding of duplex DNA by translocating in the 3'-5' direction.</text>
        <dbReference type="EC" id="5.6.2.4"/>
    </reaction>
</comment>
<evidence type="ECO:0000256" key="11">
    <source>
        <dbReference type="ARBA" id="ARBA00034617"/>
    </source>
</evidence>
<dbReference type="SUPFAM" id="SSF52540">
    <property type="entry name" value="P-loop containing nucleoside triphosphate hydrolases"/>
    <property type="match status" value="1"/>
</dbReference>
<organism evidence="17 18">
    <name type="scientific">Pseudolysinimonas yzui</name>
    <dbReference type="NCBI Taxonomy" id="2708254"/>
    <lineage>
        <taxon>Bacteria</taxon>
        <taxon>Bacillati</taxon>
        <taxon>Actinomycetota</taxon>
        <taxon>Actinomycetes</taxon>
        <taxon>Micrococcales</taxon>
        <taxon>Microbacteriaceae</taxon>
        <taxon>Pseudolysinimonas</taxon>
    </lineage>
</organism>
<dbReference type="InterPro" id="IPR027417">
    <property type="entry name" value="P-loop_NTPase"/>
</dbReference>
<dbReference type="Gene3D" id="1.10.486.10">
    <property type="entry name" value="PCRA, domain 4"/>
    <property type="match status" value="1"/>
</dbReference>
<keyword evidence="2 14" id="KW-0547">Nucleotide-binding</keyword>
<gene>
    <name evidence="17" type="ORF">GCM10011600_01710</name>
</gene>
<dbReference type="GO" id="GO:0003677">
    <property type="term" value="F:DNA binding"/>
    <property type="evidence" value="ECO:0007669"/>
    <property type="project" value="UniProtKB-KW"/>
</dbReference>
<dbReference type="EMBL" id="BNAI01000001">
    <property type="protein sequence ID" value="GHF04907.1"/>
    <property type="molecule type" value="Genomic_DNA"/>
</dbReference>
<sequence>MSAVSAIDIAEALAAVRGVAPQHPTPQQRAVIEAPLAPALVVAGAGSGKTETMANRVLWLLANGLVEPAQVLGLTFTRKAAGELGLRIRERIAELDAAGLLPPRDVFDAPVVATYNSFANTLYRESAILLGREGDAPVLGEAAAWQLARGVVIRSRDARLPDLGKNLDALTRAVLAVARGVAEHAGDLDEVRALSARLGALGDLPTNDPVDRFERLPAVELAAQLGALEVLADLAADYDAEKVRRGVVEYADQVALALRIAQKQPALGADLRDRYRVVLLDEYQDTSVVQTQLLAELFREAPVMAVGDPNQSIYGWRGASAANLDQFAEQFIGTAFGAEARFALSTSWRNGTGILAAANHLVAPFAGRGVTVERLEPSPVASDREVEAVFPETVAEEAAAVADWLAARVDPTTSAAMLLRARATQPYFLAALRDRGIPFHVLGIGGLLAEPEIADLVCVLSAIDDPAAGIQLLRVLAGSRFRVGVADLHALNRLAAWLRSRDHTQRKHDDEVRELLNTAVAPGEGGSIVDALDFLATAPVGHVALENFTAVGLQRLRDAGALLTRLRARVRLDLPDLVALVIQELRLDIEVAANEYRVLGSANLDAFADAVAGYLAIAEIATLSGFLGWLREAELREDLSPRPEPPEPGTVQVLTVHGAKGLEWDVVAVPRMVTDEFPAKPREGFQGWLGFGQYPWPLRGDAAELPHFAWEGATTRKELLDEQKQFSASVRQRALDEERRLAYVAVTRARHHLLLSGSFWATQAKPREPSVFLRDLADAGLIPALPDASGHAENPLGDDLERIVWPLDPLGSRRSAVEWAAEQVRTADPALTGPWTRDLELLLAEREARLAPTPVAIPTRVPASRFHDYVTEPERVAGELRRPMPERPFSATRLGTLFHAWVEQRFGFGTGAEEIDALVDEQDAGTDISGSELAALQARFEASEWAQRRPLEVEREIHLPFDGRVVICKIDAVYSEPDGRVRIIDWKTGRAPKEPEDLERKQLQLALYRLAYSRWAGIPEDRIDAAFYFVADDRVLEPDRIDSEEQLLARWRAAVG</sequence>
<dbReference type="Pfam" id="PF00580">
    <property type="entry name" value="UvrD-helicase"/>
    <property type="match status" value="1"/>
</dbReference>
<reference evidence="17" key="2">
    <citation type="submission" date="2020-09" db="EMBL/GenBank/DDBJ databases">
        <authorList>
            <person name="Sun Q."/>
            <person name="Zhou Y."/>
        </authorList>
    </citation>
    <scope>NUCLEOTIDE SEQUENCE</scope>
    <source>
        <strain evidence="17">CGMCC 1.16548</strain>
    </source>
</reference>
<dbReference type="PANTHER" id="PTHR11070">
    <property type="entry name" value="UVRD / RECB / PCRA DNA HELICASE FAMILY MEMBER"/>
    <property type="match status" value="1"/>
</dbReference>
<dbReference type="PANTHER" id="PTHR11070:SF55">
    <property type="entry name" value="DNA 3'-5' HELICASE"/>
    <property type="match status" value="1"/>
</dbReference>
<keyword evidence="10" id="KW-0413">Isomerase</keyword>
<feature type="domain" description="UvrD-like helicase C-terminal" evidence="16">
    <location>
        <begin position="352"/>
        <end position="661"/>
    </location>
</feature>
<dbReference type="GO" id="GO:0005829">
    <property type="term" value="C:cytosol"/>
    <property type="evidence" value="ECO:0007669"/>
    <property type="project" value="TreeGrafter"/>
</dbReference>